<proteinExistence type="predicted"/>
<evidence type="ECO:0000313" key="2">
    <source>
        <dbReference type="EMBL" id="GAI66622.1"/>
    </source>
</evidence>
<accession>X1QDR1</accession>
<reference evidence="2" key="1">
    <citation type="journal article" date="2014" name="Front. Microbiol.">
        <title>High frequency of phylogenetically diverse reductive dehalogenase-homologous genes in deep subseafloor sedimentary metagenomes.</title>
        <authorList>
            <person name="Kawai M."/>
            <person name="Futagami T."/>
            <person name="Toyoda A."/>
            <person name="Takaki Y."/>
            <person name="Nishi S."/>
            <person name="Hori S."/>
            <person name="Arai W."/>
            <person name="Tsubouchi T."/>
            <person name="Morono Y."/>
            <person name="Uchiyama I."/>
            <person name="Ito T."/>
            <person name="Fujiyama A."/>
            <person name="Inagaki F."/>
            <person name="Takami H."/>
        </authorList>
    </citation>
    <scope>NUCLEOTIDE SEQUENCE</scope>
    <source>
        <strain evidence="2">Expedition CK06-06</strain>
    </source>
</reference>
<dbReference type="InterPro" id="IPR024559">
    <property type="entry name" value="DUF3846"/>
</dbReference>
<gene>
    <name evidence="2" type="ORF">S12H4_05947</name>
</gene>
<organism evidence="2">
    <name type="scientific">marine sediment metagenome</name>
    <dbReference type="NCBI Taxonomy" id="412755"/>
    <lineage>
        <taxon>unclassified sequences</taxon>
        <taxon>metagenomes</taxon>
        <taxon>ecological metagenomes</taxon>
    </lineage>
</organism>
<protein>
    <recommendedName>
        <fullName evidence="1">DUF3846 domain-containing protein</fullName>
    </recommendedName>
</protein>
<dbReference type="Pfam" id="PF12957">
    <property type="entry name" value="DUF3846"/>
    <property type="match status" value="1"/>
</dbReference>
<sequence>MKEGNPTMNKAIIVRVDGTEQELDHRPSLKEAQEIVGGYIEFVKVGGNKTLVVDEEGKIKNKPTNWVITNIYGSKIYGGYIVGNVIVLEGWRTVGA</sequence>
<dbReference type="AlphaFoldDB" id="X1QDR1"/>
<feature type="domain" description="DUF3846" evidence="1">
    <location>
        <begin position="10"/>
        <end position="89"/>
    </location>
</feature>
<dbReference type="EMBL" id="BARW01002031">
    <property type="protein sequence ID" value="GAI66622.1"/>
    <property type="molecule type" value="Genomic_DNA"/>
</dbReference>
<name>X1QDR1_9ZZZZ</name>
<evidence type="ECO:0000259" key="1">
    <source>
        <dbReference type="Pfam" id="PF12957"/>
    </source>
</evidence>
<comment type="caution">
    <text evidence="2">The sequence shown here is derived from an EMBL/GenBank/DDBJ whole genome shotgun (WGS) entry which is preliminary data.</text>
</comment>